<evidence type="ECO:0008006" key="4">
    <source>
        <dbReference type="Google" id="ProtNLM"/>
    </source>
</evidence>
<keyword evidence="1" id="KW-1133">Transmembrane helix</keyword>
<dbReference type="AlphaFoldDB" id="A0A401UEH7"/>
<dbReference type="Proteomes" id="UP000288227">
    <property type="component" value="Unassembled WGS sequence"/>
</dbReference>
<evidence type="ECO:0000313" key="2">
    <source>
        <dbReference type="EMBL" id="GCC53254.1"/>
    </source>
</evidence>
<keyword evidence="1" id="KW-0472">Membrane</keyword>
<accession>A0A401UEH7</accession>
<dbReference type="NCBIfam" id="NF033632">
    <property type="entry name" value="SLATT_4"/>
    <property type="match status" value="1"/>
</dbReference>
<evidence type="ECO:0000256" key="1">
    <source>
        <dbReference type="SAM" id="Phobius"/>
    </source>
</evidence>
<dbReference type="EMBL" id="BHXQ01000007">
    <property type="protein sequence ID" value="GCC53254.1"/>
    <property type="molecule type" value="Genomic_DNA"/>
</dbReference>
<dbReference type="RefSeq" id="WP_127123907.1">
    <property type="nucleotide sequence ID" value="NZ_BHXQ01000007.1"/>
</dbReference>
<protein>
    <recommendedName>
        <fullName evidence="4">SMODS and SLOG-associating 2TM effector domain-containing protein</fullName>
    </recommendedName>
</protein>
<feature type="transmembrane region" description="Helical" evidence="1">
    <location>
        <begin position="37"/>
        <end position="56"/>
    </location>
</feature>
<gene>
    <name evidence="2" type="ORF">SanaruYs_34970</name>
</gene>
<proteinExistence type="predicted"/>
<sequence>MGQETLKALQKLKVDCIYKKNTHFNAARRVHSEANRFRIFLIAGTISASFSTIMNIGVWEHINIDTTYIQVVVNLLGALGGFLMLYSTTFSDHNSKIELSAKHEVVGNSVNLLYKKTRIAEAAYVDELLNGEQLIKRLDEFSSEYHSICNSAPLTDDKDFLKAKEYFDKGLSEYTDRELKL</sequence>
<keyword evidence="3" id="KW-1185">Reference proteome</keyword>
<comment type="caution">
    <text evidence="2">The sequence shown here is derived from an EMBL/GenBank/DDBJ whole genome shotgun (WGS) entry which is preliminary data.</text>
</comment>
<feature type="transmembrane region" description="Helical" evidence="1">
    <location>
        <begin position="68"/>
        <end position="86"/>
    </location>
</feature>
<keyword evidence="1" id="KW-0812">Transmembrane</keyword>
<organism evidence="2 3">
    <name type="scientific">Chryseotalea sanaruensis</name>
    <dbReference type="NCBI Taxonomy" id="2482724"/>
    <lineage>
        <taxon>Bacteria</taxon>
        <taxon>Pseudomonadati</taxon>
        <taxon>Bacteroidota</taxon>
        <taxon>Cytophagia</taxon>
        <taxon>Cytophagales</taxon>
        <taxon>Chryseotaleaceae</taxon>
        <taxon>Chryseotalea</taxon>
    </lineage>
</organism>
<name>A0A401UEH7_9BACT</name>
<evidence type="ECO:0000313" key="3">
    <source>
        <dbReference type="Proteomes" id="UP000288227"/>
    </source>
</evidence>
<reference evidence="2 3" key="1">
    <citation type="submission" date="2018-11" db="EMBL/GenBank/DDBJ databases">
        <title>Chryseotalea sanarue gen. nov., sp., nov., a member of the family Cytophagaceae, isolated from a brackish lake in Hamamatsu Japan.</title>
        <authorList>
            <person name="Maejima Y."/>
            <person name="Iino T."/>
            <person name="Muraguchi Y."/>
            <person name="Fukuda K."/>
            <person name="Ohkuma M."/>
            <person name="Moriuchi R."/>
            <person name="Dohra H."/>
            <person name="Kimbara K."/>
            <person name="Shintani M."/>
        </authorList>
    </citation>
    <scope>NUCLEOTIDE SEQUENCE [LARGE SCALE GENOMIC DNA]</scope>
    <source>
        <strain evidence="2 3">Ys</strain>
    </source>
</reference>